<dbReference type="AlphaFoldDB" id="A0AAD3T3F8"/>
<protein>
    <submittedName>
        <fullName evidence="1">Uncharacterized protein</fullName>
    </submittedName>
</protein>
<sequence length="149" mass="16309">MILLNVNPPLRANFVNLPIYWLPNTTKNHHWSSSLLGLELLVAANNHPALEFPALIFGELKKDIRKSRKKSNYDSEETEAEVILYVGGFAEDVAATTHSKKGVRSSCGGANAQAFDNEIDVTMTDAEATIVEAKVTIAVAEPLFPWGSK</sequence>
<evidence type="ECO:0000313" key="2">
    <source>
        <dbReference type="Proteomes" id="UP001279734"/>
    </source>
</evidence>
<proteinExistence type="predicted"/>
<gene>
    <name evidence="1" type="ORF">Nepgr_023219</name>
</gene>
<organism evidence="1 2">
    <name type="scientific">Nepenthes gracilis</name>
    <name type="common">Slender pitcher plant</name>
    <dbReference type="NCBI Taxonomy" id="150966"/>
    <lineage>
        <taxon>Eukaryota</taxon>
        <taxon>Viridiplantae</taxon>
        <taxon>Streptophyta</taxon>
        <taxon>Embryophyta</taxon>
        <taxon>Tracheophyta</taxon>
        <taxon>Spermatophyta</taxon>
        <taxon>Magnoliopsida</taxon>
        <taxon>eudicotyledons</taxon>
        <taxon>Gunneridae</taxon>
        <taxon>Pentapetalae</taxon>
        <taxon>Caryophyllales</taxon>
        <taxon>Nepenthaceae</taxon>
        <taxon>Nepenthes</taxon>
    </lineage>
</organism>
<evidence type="ECO:0000313" key="1">
    <source>
        <dbReference type="EMBL" id="GMH21377.1"/>
    </source>
</evidence>
<name>A0AAD3T3F8_NEPGR</name>
<reference evidence="1" key="1">
    <citation type="submission" date="2023-05" db="EMBL/GenBank/DDBJ databases">
        <title>Nepenthes gracilis genome sequencing.</title>
        <authorList>
            <person name="Fukushima K."/>
        </authorList>
    </citation>
    <scope>NUCLEOTIDE SEQUENCE</scope>
    <source>
        <strain evidence="1">SING2019-196</strain>
    </source>
</reference>
<dbReference type="EMBL" id="BSYO01000023">
    <property type="protein sequence ID" value="GMH21377.1"/>
    <property type="molecule type" value="Genomic_DNA"/>
</dbReference>
<dbReference type="Proteomes" id="UP001279734">
    <property type="component" value="Unassembled WGS sequence"/>
</dbReference>
<accession>A0AAD3T3F8</accession>
<comment type="caution">
    <text evidence="1">The sequence shown here is derived from an EMBL/GenBank/DDBJ whole genome shotgun (WGS) entry which is preliminary data.</text>
</comment>
<keyword evidence="2" id="KW-1185">Reference proteome</keyword>